<reference evidence="1 2" key="1">
    <citation type="journal article" date="2015" name="Stand. Genomic Sci.">
        <title>Genomic Encyclopedia of Bacterial and Archaeal Type Strains, Phase III: the genomes of soil and plant-associated and newly described type strains.</title>
        <authorList>
            <person name="Whitman W.B."/>
            <person name="Woyke T."/>
            <person name="Klenk H.P."/>
            <person name="Zhou Y."/>
            <person name="Lilburn T.G."/>
            <person name="Beck B.J."/>
            <person name="De Vos P."/>
            <person name="Vandamme P."/>
            <person name="Eisen J.A."/>
            <person name="Garrity G."/>
            <person name="Hugenholtz P."/>
            <person name="Kyrpides N.C."/>
        </authorList>
    </citation>
    <scope>NUCLEOTIDE SEQUENCE [LARGE SCALE GENOMIC DNA]</scope>
    <source>
        <strain evidence="1 2">CGMCC 1.2546</strain>
    </source>
</reference>
<name>A0A562NME3_9HYPH</name>
<dbReference type="Proteomes" id="UP000317122">
    <property type="component" value="Unassembled WGS sequence"/>
</dbReference>
<accession>A0A562NME3</accession>
<dbReference type="EMBL" id="VLKT01000026">
    <property type="protein sequence ID" value="TWI33151.1"/>
    <property type="molecule type" value="Genomic_DNA"/>
</dbReference>
<keyword evidence="2" id="KW-1185">Reference proteome</keyword>
<dbReference type="AlphaFoldDB" id="A0A562NME3"/>
<sequence length="72" mass="8271">MPARISKNMMEQQKRLPAEVREIPWKGQVRLHQRYRAMMARGKKSTVVATAIAREMLGFVWASGCYVQPSHA</sequence>
<comment type="caution">
    <text evidence="1">The sequence shown here is derived from an EMBL/GenBank/DDBJ whole genome shotgun (WGS) entry which is preliminary data.</text>
</comment>
<protein>
    <recommendedName>
        <fullName evidence="3">Transposase</fullName>
    </recommendedName>
</protein>
<gene>
    <name evidence="1" type="ORF">IQ26_04152</name>
</gene>
<proteinExistence type="predicted"/>
<evidence type="ECO:0000313" key="1">
    <source>
        <dbReference type="EMBL" id="TWI33151.1"/>
    </source>
</evidence>
<evidence type="ECO:0008006" key="3">
    <source>
        <dbReference type="Google" id="ProtNLM"/>
    </source>
</evidence>
<evidence type="ECO:0000313" key="2">
    <source>
        <dbReference type="Proteomes" id="UP000317122"/>
    </source>
</evidence>
<organism evidence="1 2">
    <name type="scientific">Mesorhizobium tianshanense</name>
    <dbReference type="NCBI Taxonomy" id="39844"/>
    <lineage>
        <taxon>Bacteria</taxon>
        <taxon>Pseudomonadati</taxon>
        <taxon>Pseudomonadota</taxon>
        <taxon>Alphaproteobacteria</taxon>
        <taxon>Hyphomicrobiales</taxon>
        <taxon>Phyllobacteriaceae</taxon>
        <taxon>Mesorhizobium</taxon>
    </lineage>
</organism>